<evidence type="ECO:0008006" key="3">
    <source>
        <dbReference type="Google" id="ProtNLM"/>
    </source>
</evidence>
<keyword evidence="2" id="KW-1185">Reference proteome</keyword>
<gene>
    <name evidence="1" type="ORF">PODLI_1B029130</name>
</gene>
<dbReference type="Proteomes" id="UP001178461">
    <property type="component" value="Chromosome W"/>
</dbReference>
<name>A0AA35LN57_9SAUR</name>
<reference evidence="1" key="1">
    <citation type="submission" date="2022-12" db="EMBL/GenBank/DDBJ databases">
        <authorList>
            <person name="Alioto T."/>
            <person name="Alioto T."/>
            <person name="Gomez Garrido J."/>
        </authorList>
    </citation>
    <scope>NUCLEOTIDE SEQUENCE</scope>
</reference>
<dbReference type="EMBL" id="OX395145">
    <property type="protein sequence ID" value="CAI5799262.1"/>
    <property type="molecule type" value="Genomic_DNA"/>
</dbReference>
<evidence type="ECO:0000313" key="2">
    <source>
        <dbReference type="Proteomes" id="UP001178461"/>
    </source>
</evidence>
<evidence type="ECO:0000313" key="1">
    <source>
        <dbReference type="EMBL" id="CAI5799262.1"/>
    </source>
</evidence>
<organism evidence="1 2">
    <name type="scientific">Podarcis lilfordi</name>
    <name type="common">Lilford's wall lizard</name>
    <dbReference type="NCBI Taxonomy" id="74358"/>
    <lineage>
        <taxon>Eukaryota</taxon>
        <taxon>Metazoa</taxon>
        <taxon>Chordata</taxon>
        <taxon>Craniata</taxon>
        <taxon>Vertebrata</taxon>
        <taxon>Euteleostomi</taxon>
        <taxon>Lepidosauria</taxon>
        <taxon>Squamata</taxon>
        <taxon>Bifurcata</taxon>
        <taxon>Unidentata</taxon>
        <taxon>Episquamata</taxon>
        <taxon>Laterata</taxon>
        <taxon>Lacertibaenia</taxon>
        <taxon>Lacertidae</taxon>
        <taxon>Podarcis</taxon>
    </lineage>
</organism>
<dbReference type="AlphaFoldDB" id="A0AA35LN57"/>
<dbReference type="SUPFAM" id="SSF52266">
    <property type="entry name" value="SGNH hydrolase"/>
    <property type="match status" value="1"/>
</dbReference>
<proteinExistence type="predicted"/>
<sequence>MFSSDPCSDFLIHRAIEGWAVIRKSVWICGHSIVHWARVWAVSRGLAPNLGLPHGVRVSWFSRKGMRWEELMPLLWEKVATFSPPGILVIQLGENDLAYRRNADLLWNIKRDLDAFAALCPRTTVFWSSFLKKIFGVVR</sequence>
<protein>
    <recommendedName>
        <fullName evidence="3">SGNH hydrolase-type esterase domain-containing protein</fullName>
    </recommendedName>
</protein>
<accession>A0AA35LN57</accession>